<evidence type="ECO:0000313" key="3">
    <source>
        <dbReference type="Proteomes" id="UP001296104"/>
    </source>
</evidence>
<proteinExistence type="predicted"/>
<name>A0AAI8Z2K5_9PEZI</name>
<evidence type="ECO:0000313" key="2">
    <source>
        <dbReference type="EMBL" id="CAK4031321.1"/>
    </source>
</evidence>
<comment type="caution">
    <text evidence="2">The sequence shown here is derived from an EMBL/GenBank/DDBJ whole genome shotgun (WGS) entry which is preliminary data.</text>
</comment>
<dbReference type="EMBL" id="CAVMBE010000047">
    <property type="protein sequence ID" value="CAK4031321.1"/>
    <property type="molecule type" value="Genomic_DNA"/>
</dbReference>
<keyword evidence="3" id="KW-1185">Reference proteome</keyword>
<organism evidence="2 3">
    <name type="scientific">Lecanosticta acicola</name>
    <dbReference type="NCBI Taxonomy" id="111012"/>
    <lineage>
        <taxon>Eukaryota</taxon>
        <taxon>Fungi</taxon>
        <taxon>Dikarya</taxon>
        <taxon>Ascomycota</taxon>
        <taxon>Pezizomycotina</taxon>
        <taxon>Dothideomycetes</taxon>
        <taxon>Dothideomycetidae</taxon>
        <taxon>Mycosphaerellales</taxon>
        <taxon>Mycosphaerellaceae</taxon>
        <taxon>Lecanosticta</taxon>
    </lineage>
</organism>
<protein>
    <submittedName>
        <fullName evidence="2">Uncharacterized protein</fullName>
    </submittedName>
</protein>
<dbReference type="Proteomes" id="UP001296104">
    <property type="component" value="Unassembled WGS sequence"/>
</dbReference>
<reference evidence="2" key="1">
    <citation type="submission" date="2023-11" db="EMBL/GenBank/DDBJ databases">
        <authorList>
            <person name="Alioto T."/>
            <person name="Alioto T."/>
            <person name="Gomez Garrido J."/>
        </authorList>
    </citation>
    <scope>NUCLEOTIDE SEQUENCE</scope>
</reference>
<gene>
    <name evidence="2" type="ORF">LECACI_7A006479</name>
</gene>
<feature type="compositionally biased region" description="Low complexity" evidence="1">
    <location>
        <begin position="32"/>
        <end position="47"/>
    </location>
</feature>
<sequence length="212" mass="24379">MLNATSPQYDYFAMYENYRDRQHSISQLSSATTTPPELPMTEEFPTPNGFDPGLPFDFEEDPGTSQDEESAAPPSPRNCGHETIDPDCASCLVRWHLAADWDDFDGIHSSDEHAHLALTRQRAHVQGEIRSHRAYFGPRGSLDLHTITCPRVGERDRHNLKPSNWIKRKLGRMGVLRLVRRVKWAVRMFVEEWRELEEIGEGEQGMDLSYRV</sequence>
<feature type="region of interest" description="Disordered" evidence="1">
    <location>
        <begin position="24"/>
        <end position="81"/>
    </location>
</feature>
<evidence type="ECO:0000256" key="1">
    <source>
        <dbReference type="SAM" id="MobiDB-lite"/>
    </source>
</evidence>
<feature type="compositionally biased region" description="Acidic residues" evidence="1">
    <location>
        <begin position="57"/>
        <end position="70"/>
    </location>
</feature>
<accession>A0AAI8Z2K5</accession>
<dbReference type="AlphaFoldDB" id="A0AAI8Z2K5"/>